<reference evidence="2 3" key="1">
    <citation type="submission" date="2024-09" db="EMBL/GenBank/DDBJ databases">
        <authorList>
            <person name="Sun Q."/>
            <person name="Mori K."/>
        </authorList>
    </citation>
    <scope>NUCLEOTIDE SEQUENCE [LARGE SCALE GENOMIC DNA]</scope>
    <source>
        <strain evidence="2 3">CGMCC 1.9126</strain>
    </source>
</reference>
<dbReference type="Proteomes" id="UP001589738">
    <property type="component" value="Unassembled WGS sequence"/>
</dbReference>
<dbReference type="RefSeq" id="WP_377058312.1">
    <property type="nucleotide sequence ID" value="NZ_JBHLUU010000091.1"/>
</dbReference>
<keyword evidence="1" id="KW-0472">Membrane</keyword>
<sequence length="71" mass="8154">MELTKRDLHLTKGVAILMMLLLHLFCRKEFEGLYETYIYIGETPLIYYLALFGDACVPIYCFASGYPPLLG</sequence>
<comment type="caution">
    <text evidence="2">The sequence shown here is derived from an EMBL/GenBank/DDBJ whole genome shotgun (WGS) entry which is preliminary data.</text>
</comment>
<evidence type="ECO:0000313" key="2">
    <source>
        <dbReference type="EMBL" id="MFC0476121.1"/>
    </source>
</evidence>
<evidence type="ECO:0000313" key="3">
    <source>
        <dbReference type="Proteomes" id="UP001589738"/>
    </source>
</evidence>
<keyword evidence="1" id="KW-1133">Transmembrane helix</keyword>
<evidence type="ECO:0000256" key="1">
    <source>
        <dbReference type="SAM" id="Phobius"/>
    </source>
</evidence>
<organism evidence="2 3">
    <name type="scientific">Robertmurraya beringensis</name>
    <dbReference type="NCBI Taxonomy" id="641660"/>
    <lineage>
        <taxon>Bacteria</taxon>
        <taxon>Bacillati</taxon>
        <taxon>Bacillota</taxon>
        <taxon>Bacilli</taxon>
        <taxon>Bacillales</taxon>
        <taxon>Bacillaceae</taxon>
        <taxon>Robertmurraya</taxon>
    </lineage>
</organism>
<keyword evidence="3" id="KW-1185">Reference proteome</keyword>
<evidence type="ECO:0008006" key="4">
    <source>
        <dbReference type="Google" id="ProtNLM"/>
    </source>
</evidence>
<keyword evidence="1" id="KW-0812">Transmembrane</keyword>
<feature type="transmembrane region" description="Helical" evidence="1">
    <location>
        <begin position="45"/>
        <end position="63"/>
    </location>
</feature>
<dbReference type="EMBL" id="JBHLUU010000091">
    <property type="protein sequence ID" value="MFC0476121.1"/>
    <property type="molecule type" value="Genomic_DNA"/>
</dbReference>
<name>A0ABV6KS19_9BACI</name>
<gene>
    <name evidence="2" type="ORF">ACFFHF_12840</name>
</gene>
<protein>
    <recommendedName>
        <fullName evidence="4">Acyltransferase 3 domain-containing protein</fullName>
    </recommendedName>
</protein>
<proteinExistence type="predicted"/>
<accession>A0ABV6KS19</accession>